<sequence>MNYFITSRQDMLTSAIELAQVKRLRIFDSLHQPAMIVTLCYNFDHREVEKKLGVGGRVINLFQYFQKLPYHVFSGRVDGRIAEQVLNQSGYTVQNEEHAAYCNGKKRVQIIYNNNRLRYIDYLDRYGFSDHRDFYDCGCLSYSEFFEDKGRIVTRQYYDGQGCPKLLFYYRGGDQNKPILTMIRLCDQGAIHTFDTEEQLRAYFLDQLVRDDPQSFFISDRSDYTFEAFRWMKYLVPRYQVLHSAFTLDGQPQGKLFPIYKKIPEMLEKKYLTGLISATAQEAQDVGRRFQTAASYGIPVTYIDRNLLAKPIPFDQRKPGQLIAVARLTSVKRLDHLINTVILLRRKHPNIDLKIYGFDDSWNNYATSTHLKRIVREKGAGDYIHFSGFHHDLTTIYETADVEVLTSSYEGFAMALLEAQGHACPAVSYDINYGPSEIIVDGKSGRLLPSGDTHALYVTLDHLLSNRELLREYSAHAQQAAARYSFENVRAVWENFLQTEKLFQK</sequence>
<dbReference type="OrthoDB" id="570545at2"/>
<dbReference type="Pfam" id="PF00534">
    <property type="entry name" value="Glycos_transf_1"/>
    <property type="match status" value="1"/>
</dbReference>
<evidence type="ECO:0000313" key="4">
    <source>
        <dbReference type="EMBL" id="PMB82891.1"/>
    </source>
</evidence>
<evidence type="ECO:0000256" key="1">
    <source>
        <dbReference type="ARBA" id="ARBA00022676"/>
    </source>
</evidence>
<gene>
    <name evidence="4" type="ORF">CK797_03425</name>
</gene>
<accession>A0A2J6NNJ3</accession>
<dbReference type="PANTHER" id="PTHR12526">
    <property type="entry name" value="GLYCOSYLTRANSFERASE"/>
    <property type="match status" value="1"/>
</dbReference>
<comment type="caution">
    <text evidence="4">The sequence shown here is derived from an EMBL/GenBank/DDBJ whole genome shotgun (WGS) entry which is preliminary data.</text>
</comment>
<keyword evidence="2 4" id="KW-0808">Transferase</keyword>
<dbReference type="Proteomes" id="UP000239920">
    <property type="component" value="Unassembled WGS sequence"/>
</dbReference>
<dbReference type="InterPro" id="IPR001296">
    <property type="entry name" value="Glyco_trans_1"/>
</dbReference>
<organism evidence="4 5">
    <name type="scientific">Limosilactobacillus pontis</name>
    <dbReference type="NCBI Taxonomy" id="35787"/>
    <lineage>
        <taxon>Bacteria</taxon>
        <taxon>Bacillati</taxon>
        <taxon>Bacillota</taxon>
        <taxon>Bacilli</taxon>
        <taxon>Lactobacillales</taxon>
        <taxon>Lactobacillaceae</taxon>
        <taxon>Limosilactobacillus</taxon>
    </lineage>
</organism>
<dbReference type="PANTHER" id="PTHR12526:SF629">
    <property type="entry name" value="TEICHURONIC ACID BIOSYNTHESIS GLYCOSYLTRANSFERASE TUAH-RELATED"/>
    <property type="match status" value="1"/>
</dbReference>
<evidence type="ECO:0000256" key="2">
    <source>
        <dbReference type="ARBA" id="ARBA00022679"/>
    </source>
</evidence>
<proteinExistence type="predicted"/>
<keyword evidence="1" id="KW-0328">Glycosyltransferase</keyword>
<dbReference type="Gene3D" id="3.40.50.2000">
    <property type="entry name" value="Glycogen Phosphorylase B"/>
    <property type="match status" value="3"/>
</dbReference>
<protein>
    <submittedName>
        <fullName evidence="4">Poly(Glycerol-phosphate) alpha-glucosyltransferase</fullName>
    </submittedName>
</protein>
<dbReference type="EMBL" id="PNFV01000003">
    <property type="protein sequence ID" value="PMB82891.1"/>
    <property type="molecule type" value="Genomic_DNA"/>
</dbReference>
<evidence type="ECO:0000259" key="3">
    <source>
        <dbReference type="Pfam" id="PF00534"/>
    </source>
</evidence>
<feature type="domain" description="Glycosyl transferase family 1" evidence="3">
    <location>
        <begin position="318"/>
        <end position="479"/>
    </location>
</feature>
<name>A0A2J6NNJ3_9LACO</name>
<reference evidence="4 5" key="1">
    <citation type="submission" date="2017-09" db="EMBL/GenBank/DDBJ databases">
        <title>Bacterial strain isolated from the female urinary microbiota.</title>
        <authorList>
            <person name="Thomas-White K."/>
            <person name="Kumar N."/>
            <person name="Forster S."/>
            <person name="Putonti C."/>
            <person name="Lawley T."/>
            <person name="Wolfe A.J."/>
        </authorList>
    </citation>
    <scope>NUCLEOTIDE SEQUENCE [LARGE SCALE GENOMIC DNA]</scope>
    <source>
        <strain evidence="4 5">UMB0683</strain>
    </source>
</reference>
<dbReference type="SUPFAM" id="SSF53756">
    <property type="entry name" value="UDP-Glycosyltransferase/glycogen phosphorylase"/>
    <property type="match status" value="1"/>
</dbReference>
<dbReference type="AlphaFoldDB" id="A0A2J6NNJ3"/>
<dbReference type="GO" id="GO:0016757">
    <property type="term" value="F:glycosyltransferase activity"/>
    <property type="evidence" value="ECO:0007669"/>
    <property type="project" value="UniProtKB-KW"/>
</dbReference>
<dbReference type="RefSeq" id="WP_104688407.1">
    <property type="nucleotide sequence ID" value="NZ_JBKTHY010000001.1"/>
</dbReference>
<evidence type="ECO:0000313" key="5">
    <source>
        <dbReference type="Proteomes" id="UP000239920"/>
    </source>
</evidence>